<keyword evidence="3" id="KW-1185">Reference proteome</keyword>
<evidence type="ECO:0000256" key="1">
    <source>
        <dbReference type="SAM" id="MobiDB-lite"/>
    </source>
</evidence>
<feature type="compositionally biased region" description="Polar residues" evidence="1">
    <location>
        <begin position="361"/>
        <end position="389"/>
    </location>
</feature>
<dbReference type="EMBL" id="AMGY01000010">
    <property type="protein sequence ID" value="EXJ77781.1"/>
    <property type="molecule type" value="Genomic_DNA"/>
</dbReference>
<name>W9XLD1_9EURO</name>
<dbReference type="GeneID" id="19174091"/>
<comment type="caution">
    <text evidence="2">The sequence shown here is derived from an EMBL/GenBank/DDBJ whole genome shotgun (WGS) entry which is preliminary data.</text>
</comment>
<protein>
    <submittedName>
        <fullName evidence="2">Uncharacterized protein</fullName>
    </submittedName>
</protein>
<feature type="compositionally biased region" description="Basic and acidic residues" evidence="1">
    <location>
        <begin position="45"/>
        <end position="61"/>
    </location>
</feature>
<reference evidence="2 3" key="1">
    <citation type="submission" date="2013-03" db="EMBL/GenBank/DDBJ databases">
        <title>The Genome Sequence of Capronia epimyces CBS 606.96.</title>
        <authorList>
            <consortium name="The Broad Institute Genomics Platform"/>
            <person name="Cuomo C."/>
            <person name="de Hoog S."/>
            <person name="Gorbushina A."/>
            <person name="Walker B."/>
            <person name="Young S.K."/>
            <person name="Zeng Q."/>
            <person name="Gargeya S."/>
            <person name="Fitzgerald M."/>
            <person name="Haas B."/>
            <person name="Abouelleil A."/>
            <person name="Allen A.W."/>
            <person name="Alvarado L."/>
            <person name="Arachchi H.M."/>
            <person name="Berlin A.M."/>
            <person name="Chapman S.B."/>
            <person name="Gainer-Dewar J."/>
            <person name="Goldberg J."/>
            <person name="Griggs A."/>
            <person name="Gujja S."/>
            <person name="Hansen M."/>
            <person name="Howarth C."/>
            <person name="Imamovic A."/>
            <person name="Ireland A."/>
            <person name="Larimer J."/>
            <person name="McCowan C."/>
            <person name="Murphy C."/>
            <person name="Pearson M."/>
            <person name="Poon T.W."/>
            <person name="Priest M."/>
            <person name="Roberts A."/>
            <person name="Saif S."/>
            <person name="Shea T."/>
            <person name="Sisk P."/>
            <person name="Sykes S."/>
            <person name="Wortman J."/>
            <person name="Nusbaum C."/>
            <person name="Birren B."/>
        </authorList>
    </citation>
    <scope>NUCLEOTIDE SEQUENCE [LARGE SCALE GENOMIC DNA]</scope>
    <source>
        <strain evidence="2 3">CBS 606.96</strain>
    </source>
</reference>
<dbReference type="HOGENOM" id="CLU_612491_0_0_1"/>
<dbReference type="RefSeq" id="XP_007738291.1">
    <property type="nucleotide sequence ID" value="XM_007740101.1"/>
</dbReference>
<dbReference type="eggNOG" id="ENOG502SQAM">
    <property type="taxonomic scope" value="Eukaryota"/>
</dbReference>
<accession>W9XLD1</accession>
<feature type="region of interest" description="Disordered" evidence="1">
    <location>
        <begin position="18"/>
        <end position="74"/>
    </location>
</feature>
<organism evidence="2 3">
    <name type="scientific">Capronia epimyces CBS 606.96</name>
    <dbReference type="NCBI Taxonomy" id="1182542"/>
    <lineage>
        <taxon>Eukaryota</taxon>
        <taxon>Fungi</taxon>
        <taxon>Dikarya</taxon>
        <taxon>Ascomycota</taxon>
        <taxon>Pezizomycotina</taxon>
        <taxon>Eurotiomycetes</taxon>
        <taxon>Chaetothyriomycetidae</taxon>
        <taxon>Chaetothyriales</taxon>
        <taxon>Herpotrichiellaceae</taxon>
        <taxon>Capronia</taxon>
    </lineage>
</organism>
<dbReference type="OrthoDB" id="3946700at2759"/>
<gene>
    <name evidence="2" type="ORF">A1O3_10010</name>
</gene>
<dbReference type="AlphaFoldDB" id="W9XLD1"/>
<evidence type="ECO:0000313" key="3">
    <source>
        <dbReference type="Proteomes" id="UP000019478"/>
    </source>
</evidence>
<evidence type="ECO:0000313" key="2">
    <source>
        <dbReference type="EMBL" id="EXJ77781.1"/>
    </source>
</evidence>
<proteinExistence type="predicted"/>
<dbReference type="Proteomes" id="UP000019478">
    <property type="component" value="Unassembled WGS sequence"/>
</dbReference>
<feature type="region of interest" description="Disordered" evidence="1">
    <location>
        <begin position="240"/>
        <end position="399"/>
    </location>
</feature>
<feature type="compositionally biased region" description="Pro residues" evidence="1">
    <location>
        <begin position="250"/>
        <end position="270"/>
    </location>
</feature>
<sequence>MFREPDEVHADQAAAKLDQLAATRRSNIRRESSVRPGRTSSSRSLIDRIRDTRREPADESRTTPLQSRQPRDLSQDIYELDSDLGRLRSVRLRQRARASLLERDSARRSERTRLEPAARTDTDIDLLDRLRFSTGGASSGGDTDQDVGIEILSSDSHETIAQHLPRPSRESGLRFEVAAASQPESEPSRRTHFHMAVTRAPSPSASRRLAAIGPTYMINGRRYGLRQDLAGPIVTYSLHPNSAPTFPESAPAPPESAPAPPESAPAPDPPGASVEPLGQEQPRLNERDLLDGFMDTTPPENFDTSYPPLRRVNHESPRPGVGSSSRIDGLGDRLRSPSPASDAHEEENWGTLLTTMEPGRSSATTSFMSSLPDAQSGSNRSSQATTAATSFGEIGGDDSCDLDLPSGITEADVREIRARHGRVRRDLAPRPDDPVHEAIQRDLSRGNDRILELEVFSVILDRMQRREEIPDEWWAAVGLSPDVVRGGT</sequence>